<proteinExistence type="predicted"/>
<keyword evidence="2" id="KW-1185">Reference proteome</keyword>
<evidence type="ECO:0008006" key="3">
    <source>
        <dbReference type="Google" id="ProtNLM"/>
    </source>
</evidence>
<reference evidence="1 2" key="1">
    <citation type="journal article" date="2021" name="Nat. Commun.">
        <title>Genetic determinants of endophytism in the Arabidopsis root mycobiome.</title>
        <authorList>
            <person name="Mesny F."/>
            <person name="Miyauchi S."/>
            <person name="Thiergart T."/>
            <person name="Pickel B."/>
            <person name="Atanasova L."/>
            <person name="Karlsson M."/>
            <person name="Huettel B."/>
            <person name="Barry K.W."/>
            <person name="Haridas S."/>
            <person name="Chen C."/>
            <person name="Bauer D."/>
            <person name="Andreopoulos W."/>
            <person name="Pangilinan J."/>
            <person name="LaButti K."/>
            <person name="Riley R."/>
            <person name="Lipzen A."/>
            <person name="Clum A."/>
            <person name="Drula E."/>
            <person name="Henrissat B."/>
            <person name="Kohler A."/>
            <person name="Grigoriev I.V."/>
            <person name="Martin F.M."/>
            <person name="Hacquard S."/>
        </authorList>
    </citation>
    <scope>NUCLEOTIDE SEQUENCE [LARGE SCALE GENOMIC DNA]</scope>
    <source>
        <strain evidence="1 2">MPI-SDFR-AT-0080</strain>
    </source>
</reference>
<protein>
    <recommendedName>
        <fullName evidence="3">Secreted protein</fullName>
    </recommendedName>
</protein>
<accession>A0ABQ8GKY4</accession>
<evidence type="ECO:0000313" key="1">
    <source>
        <dbReference type="EMBL" id="KAH7059074.1"/>
    </source>
</evidence>
<comment type="caution">
    <text evidence="1">The sequence shown here is derived from an EMBL/GenBank/DDBJ whole genome shotgun (WGS) entry which is preliminary data.</text>
</comment>
<gene>
    <name evidence="1" type="ORF">B0J12DRAFT_382460</name>
</gene>
<evidence type="ECO:0000313" key="2">
    <source>
        <dbReference type="Proteomes" id="UP000774617"/>
    </source>
</evidence>
<dbReference type="EMBL" id="JAGTJR010000006">
    <property type="protein sequence ID" value="KAH7059074.1"/>
    <property type="molecule type" value="Genomic_DNA"/>
</dbReference>
<organism evidence="1 2">
    <name type="scientific">Macrophomina phaseolina</name>
    <dbReference type="NCBI Taxonomy" id="35725"/>
    <lineage>
        <taxon>Eukaryota</taxon>
        <taxon>Fungi</taxon>
        <taxon>Dikarya</taxon>
        <taxon>Ascomycota</taxon>
        <taxon>Pezizomycotina</taxon>
        <taxon>Dothideomycetes</taxon>
        <taxon>Dothideomycetes incertae sedis</taxon>
        <taxon>Botryosphaeriales</taxon>
        <taxon>Botryosphaeriaceae</taxon>
        <taxon>Macrophomina</taxon>
    </lineage>
</organism>
<dbReference type="Proteomes" id="UP000774617">
    <property type="component" value="Unassembled WGS sequence"/>
</dbReference>
<sequence>MAVTSATICLLEGTFALGGRFPLPFPSLSFIICFNRFSEISLCVIRCFFRAALAGRSWVVFHLSVSTSGTTSPRFHPPLLS</sequence>
<name>A0ABQ8GKY4_9PEZI</name>